<keyword evidence="2" id="KW-1185">Reference proteome</keyword>
<name>A0A7R7FTD5_9BACT</name>
<evidence type="ECO:0000313" key="1">
    <source>
        <dbReference type="EMBL" id="BCO11509.1"/>
    </source>
</evidence>
<dbReference type="Proteomes" id="UP000515472">
    <property type="component" value="Chromosome"/>
</dbReference>
<evidence type="ECO:0000313" key="2">
    <source>
        <dbReference type="Proteomes" id="UP000515472"/>
    </source>
</evidence>
<protein>
    <submittedName>
        <fullName evidence="1">Uncharacterized protein</fullName>
    </submittedName>
</protein>
<proteinExistence type="predicted"/>
<gene>
    <name evidence="1" type="ORF">GEOBRER4_n2977</name>
</gene>
<organism evidence="1 2">
    <name type="scientific">Citrifermentans bremense</name>
    <dbReference type="NCBI Taxonomy" id="60035"/>
    <lineage>
        <taxon>Bacteria</taxon>
        <taxon>Pseudomonadati</taxon>
        <taxon>Thermodesulfobacteriota</taxon>
        <taxon>Desulfuromonadia</taxon>
        <taxon>Geobacterales</taxon>
        <taxon>Geobacteraceae</taxon>
        <taxon>Citrifermentans</taxon>
    </lineage>
</organism>
<sequence length="39" mass="4605">MRSFEYNARFWAGGPCFCYNGRIKVKDPRRSTGPSLSYW</sequence>
<dbReference type="EMBL" id="AP023213">
    <property type="protein sequence ID" value="BCO11509.1"/>
    <property type="molecule type" value="Genomic_DNA"/>
</dbReference>
<dbReference type="AlphaFoldDB" id="A0A7R7FTD5"/>
<accession>A0A7R7FTD5</accession>
<reference evidence="1 2" key="1">
    <citation type="submission" date="2020-06" db="EMBL/GenBank/DDBJ databases">
        <title>Interaction of electrochemicaly active bacteria, Geobacter bremensis R4 on different carbon anode.</title>
        <authorList>
            <person name="Meng L."/>
            <person name="Yoshida N."/>
        </authorList>
    </citation>
    <scope>NUCLEOTIDE SEQUENCE [LARGE SCALE GENOMIC DNA]</scope>
    <source>
        <strain evidence="1 2">R4</strain>
    </source>
</reference>